<organism evidence="3">
    <name type="scientific">hydrothermal vent metagenome</name>
    <dbReference type="NCBI Taxonomy" id="652676"/>
    <lineage>
        <taxon>unclassified sequences</taxon>
        <taxon>metagenomes</taxon>
        <taxon>ecological metagenomes</taxon>
    </lineage>
</organism>
<feature type="transmembrane region" description="Helical" evidence="1">
    <location>
        <begin position="7"/>
        <end position="28"/>
    </location>
</feature>
<keyword evidence="1" id="KW-0472">Membrane</keyword>
<feature type="transmembrane region" description="Helical" evidence="1">
    <location>
        <begin position="167"/>
        <end position="193"/>
    </location>
</feature>
<feature type="transmembrane region" description="Helical" evidence="1">
    <location>
        <begin position="447"/>
        <end position="465"/>
    </location>
</feature>
<dbReference type="Pfam" id="PF18920">
    <property type="entry name" value="DUF5671"/>
    <property type="match status" value="3"/>
</dbReference>
<dbReference type="EMBL" id="UOEU01000107">
    <property type="protein sequence ID" value="VAW30889.1"/>
    <property type="molecule type" value="Genomic_DNA"/>
</dbReference>
<feature type="transmembrane region" description="Helical" evidence="1">
    <location>
        <begin position="205"/>
        <end position="224"/>
    </location>
</feature>
<feature type="transmembrane region" description="Helical" evidence="1">
    <location>
        <begin position="123"/>
        <end position="146"/>
    </location>
</feature>
<evidence type="ECO:0000259" key="2">
    <source>
        <dbReference type="Pfam" id="PF18920"/>
    </source>
</evidence>
<dbReference type="InterPro" id="IPR024208">
    <property type="entry name" value="DUF3842"/>
</dbReference>
<accession>A0A3B0V204</accession>
<sequence>MIKIRRWYIFFVTAISLNIVVWGIIALLRNLFIRGLNTSKTQIALGIAIIIIGLPFYLVHWLWAQRLAEKDDEERHSDLRSFYLYGMMVSFLAPFANNAFGLIVELVRQILGVERRGYYYPKLSPSVTILYHLVALVVLASFWFYHYRLVSSESAPQTDSRATDRRLYIYGFSAVGLTLTIIGFSSLLNWLLFQFGDSVPSKSGLPTTVTQLLLGIPLWIIFWRQGQRLFHGPDRVEQESVLRKAYLYLAVFMGVMTAVTTTTILFAAWLRGLLGLTTSGDIRDPLSIIVGALILWVFHAYALQEDASAATEHPRQAGIRRLYLYLVAGVGLAALLIGLAGEISVLIRSLAEGTTIVNDLREGLAWFTAALIAGLPVWLIPWQKVQAAAVSKPTSVDERQSLVRRIYLYFYLFVAAMTMLASAIYIVSQLVELLLGVRDAANLLTDLGHAIAFTLIAVGVWMVHWTTLRQDGRFLQEAESQKLKTLHVVVLDNGDNGWGAIVRDELSRELLQVNLQQANLMTPQPTEAEAQPPLIDALAQADVIIGPWTMAVEKEVGTDVATAVANSPARKLLIPIQNEDWNWIGVPRQNVKTTVKEIIHALKQIAAGEDVAGKRPY</sequence>
<proteinExistence type="predicted"/>
<feature type="domain" description="DUF5671" evidence="2">
    <location>
        <begin position="166"/>
        <end position="290"/>
    </location>
</feature>
<feature type="transmembrane region" description="Helical" evidence="1">
    <location>
        <begin position="363"/>
        <end position="382"/>
    </location>
</feature>
<name>A0A3B0V204_9ZZZZ</name>
<dbReference type="InterPro" id="IPR043728">
    <property type="entry name" value="DUF5671"/>
</dbReference>
<feature type="transmembrane region" description="Helical" evidence="1">
    <location>
        <begin position="282"/>
        <end position="301"/>
    </location>
</feature>
<evidence type="ECO:0000256" key="1">
    <source>
        <dbReference type="SAM" id="Phobius"/>
    </source>
</evidence>
<keyword evidence="1" id="KW-1133">Transmembrane helix</keyword>
<keyword evidence="1" id="KW-0812">Transmembrane</keyword>
<feature type="transmembrane region" description="Helical" evidence="1">
    <location>
        <begin position="245"/>
        <end position="270"/>
    </location>
</feature>
<feature type="transmembrane region" description="Helical" evidence="1">
    <location>
        <begin position="406"/>
        <end position="427"/>
    </location>
</feature>
<dbReference type="Pfam" id="PF12953">
    <property type="entry name" value="DUF3842"/>
    <property type="match status" value="1"/>
</dbReference>
<feature type="domain" description="DUF5671" evidence="2">
    <location>
        <begin position="6"/>
        <end position="138"/>
    </location>
</feature>
<protein>
    <recommendedName>
        <fullName evidence="2">DUF5671 domain-containing protein</fullName>
    </recommendedName>
</protein>
<feature type="transmembrane region" description="Helical" evidence="1">
    <location>
        <begin position="83"/>
        <end position="103"/>
    </location>
</feature>
<feature type="domain" description="DUF5671" evidence="2">
    <location>
        <begin position="321"/>
        <end position="442"/>
    </location>
</feature>
<evidence type="ECO:0000313" key="3">
    <source>
        <dbReference type="EMBL" id="VAW30889.1"/>
    </source>
</evidence>
<feature type="transmembrane region" description="Helical" evidence="1">
    <location>
        <begin position="43"/>
        <end position="63"/>
    </location>
</feature>
<dbReference type="AlphaFoldDB" id="A0A3B0V204"/>
<gene>
    <name evidence="3" type="ORF">MNBD_CHLOROFLEXI01-1991</name>
</gene>
<feature type="transmembrane region" description="Helical" evidence="1">
    <location>
        <begin position="322"/>
        <end position="343"/>
    </location>
</feature>
<reference evidence="3" key="1">
    <citation type="submission" date="2018-06" db="EMBL/GenBank/DDBJ databases">
        <authorList>
            <person name="Zhirakovskaya E."/>
        </authorList>
    </citation>
    <scope>NUCLEOTIDE SEQUENCE</scope>
</reference>